<dbReference type="GO" id="GO:0019901">
    <property type="term" value="F:protein kinase binding"/>
    <property type="evidence" value="ECO:0007669"/>
    <property type="project" value="InterPro"/>
</dbReference>
<dbReference type="OrthoDB" id="440202at2759"/>
<evidence type="ECO:0000256" key="6">
    <source>
        <dbReference type="SAM" id="Coils"/>
    </source>
</evidence>
<evidence type="ECO:0000313" key="12">
    <source>
        <dbReference type="Proteomes" id="UP000008743"/>
    </source>
</evidence>
<dbReference type="EMBL" id="KE346369">
    <property type="protein sequence ID" value="KJE95427.1"/>
    <property type="molecule type" value="Genomic_DNA"/>
</dbReference>
<dbReference type="GO" id="GO:0051087">
    <property type="term" value="F:protein-folding chaperone binding"/>
    <property type="evidence" value="ECO:0007669"/>
    <property type="project" value="TreeGrafter"/>
</dbReference>
<dbReference type="RefSeq" id="XP_004345472.1">
    <property type="nucleotide sequence ID" value="XM_004345422.2"/>
</dbReference>
<keyword evidence="6" id="KW-0175">Coiled coil</keyword>
<name>A0A0D2VVD2_CAPO3</name>
<dbReference type="GO" id="GO:0005737">
    <property type="term" value="C:cytoplasm"/>
    <property type="evidence" value="ECO:0007669"/>
    <property type="project" value="UniProtKB-SubCell"/>
</dbReference>
<comment type="subcellular location">
    <subcellularLocation>
        <location evidence="1">Cytoplasm</location>
    </subcellularLocation>
</comment>
<dbReference type="Gene3D" id="1.20.58.610">
    <property type="entry name" value="Cdc37, Hsp90 binding domain"/>
    <property type="match status" value="1"/>
</dbReference>
<feature type="region of interest" description="Disordered" evidence="7">
    <location>
        <begin position="350"/>
        <end position="387"/>
    </location>
</feature>
<dbReference type="OMA" id="AEQCIII"/>
<dbReference type="SMART" id="SM01069">
    <property type="entry name" value="CDC37_C"/>
    <property type="match status" value="1"/>
</dbReference>
<feature type="coiled-coil region" evidence="6">
    <location>
        <begin position="45"/>
        <end position="116"/>
    </location>
</feature>
<dbReference type="InterPro" id="IPR013874">
    <property type="entry name" value="Cdc37_Hsp90-bd"/>
</dbReference>
<evidence type="ECO:0000256" key="1">
    <source>
        <dbReference type="ARBA" id="ARBA00004496"/>
    </source>
</evidence>
<keyword evidence="12" id="KW-1185">Reference proteome</keyword>
<dbReference type="eggNOG" id="KOG2260">
    <property type="taxonomic scope" value="Eukaryota"/>
</dbReference>
<dbReference type="PhylomeDB" id="A0A0D2VVD2"/>
<dbReference type="Pfam" id="PF08565">
    <property type="entry name" value="CDC37_M"/>
    <property type="match status" value="1"/>
</dbReference>
<reference evidence="12" key="1">
    <citation type="submission" date="2011-02" db="EMBL/GenBank/DDBJ databases">
        <title>The Genome Sequence of Capsaspora owczarzaki ATCC 30864.</title>
        <authorList>
            <person name="Russ C."/>
            <person name="Cuomo C."/>
            <person name="Burger G."/>
            <person name="Gray M.W."/>
            <person name="Holland P.W.H."/>
            <person name="King N."/>
            <person name="Lang F.B.F."/>
            <person name="Roger A.J."/>
            <person name="Ruiz-Trillo I."/>
            <person name="Young S.K."/>
            <person name="Zeng Q."/>
            <person name="Gargeya S."/>
            <person name="Alvarado L."/>
            <person name="Berlin A."/>
            <person name="Chapman S.B."/>
            <person name="Chen Z."/>
            <person name="Freedman E."/>
            <person name="Gellesch M."/>
            <person name="Goldberg J."/>
            <person name="Griggs A."/>
            <person name="Gujja S."/>
            <person name="Heilman E."/>
            <person name="Heiman D."/>
            <person name="Howarth C."/>
            <person name="Mehta T."/>
            <person name="Neiman D."/>
            <person name="Pearson M."/>
            <person name="Roberts A."/>
            <person name="Saif S."/>
            <person name="Shea T."/>
            <person name="Shenoy N."/>
            <person name="Sisk P."/>
            <person name="Stolte C."/>
            <person name="Sykes S."/>
            <person name="White J."/>
            <person name="Yandava C."/>
            <person name="Haas B."/>
            <person name="Nusbaum C."/>
            <person name="Birren B."/>
        </authorList>
    </citation>
    <scope>NUCLEOTIDE SEQUENCE</scope>
    <source>
        <strain evidence="12">ATCC 30864</strain>
    </source>
</reference>
<keyword evidence="4" id="KW-0143">Chaperone</keyword>
<feature type="domain" description="Cdc37 Hsp90 binding" evidence="9">
    <location>
        <begin position="126"/>
        <end position="287"/>
    </location>
</feature>
<dbReference type="SMART" id="SM01071">
    <property type="entry name" value="CDC37_N"/>
    <property type="match status" value="1"/>
</dbReference>
<feature type="domain" description="Cdc37 C-terminal" evidence="8">
    <location>
        <begin position="295"/>
        <end position="387"/>
    </location>
</feature>
<dbReference type="InterPro" id="IPR038189">
    <property type="entry name" value="Cdc37_Hsp90-bd_sf"/>
</dbReference>
<gene>
    <name evidence="11" type="ORF">CAOG_005882</name>
</gene>
<organism evidence="11 12">
    <name type="scientific">Capsaspora owczarzaki (strain ATCC 30864)</name>
    <dbReference type="NCBI Taxonomy" id="595528"/>
    <lineage>
        <taxon>Eukaryota</taxon>
        <taxon>Filasterea</taxon>
        <taxon>Capsaspora</taxon>
    </lineage>
</organism>
<keyword evidence="3" id="KW-0963">Cytoplasm</keyword>
<evidence type="ECO:0000259" key="8">
    <source>
        <dbReference type="SMART" id="SM01069"/>
    </source>
</evidence>
<comment type="similarity">
    <text evidence="2">Belongs to the CDC37 family.</text>
</comment>
<dbReference type="InterPro" id="IPR004918">
    <property type="entry name" value="Cdc37"/>
</dbReference>
<evidence type="ECO:0000256" key="5">
    <source>
        <dbReference type="ARBA" id="ARBA00031396"/>
    </source>
</evidence>
<dbReference type="InterPro" id="IPR013855">
    <property type="entry name" value="Cdc37_N_dom"/>
</dbReference>
<feature type="domain" description="Cdc37 N-terminal" evidence="10">
    <location>
        <begin position="6"/>
        <end position="133"/>
    </location>
</feature>
<dbReference type="Pfam" id="PF03234">
    <property type="entry name" value="CDC37_N"/>
    <property type="match status" value="1"/>
</dbReference>
<dbReference type="GO" id="GO:0031072">
    <property type="term" value="F:heat shock protein binding"/>
    <property type="evidence" value="ECO:0007669"/>
    <property type="project" value="TreeGrafter"/>
</dbReference>
<evidence type="ECO:0000256" key="3">
    <source>
        <dbReference type="ARBA" id="ARBA00022490"/>
    </source>
</evidence>
<dbReference type="FunFam" id="1.20.58.610:FF:000001">
    <property type="entry name" value="Hsp90 co-chaperone Cdc37-like 1"/>
    <property type="match status" value="1"/>
</dbReference>
<dbReference type="AlphaFoldDB" id="A0A0D2VVD2"/>
<dbReference type="SMART" id="SM01070">
    <property type="entry name" value="CDC37_M"/>
    <property type="match status" value="1"/>
</dbReference>
<dbReference type="InterPro" id="IPR013873">
    <property type="entry name" value="Cdc37_C"/>
</dbReference>
<dbReference type="Proteomes" id="UP000008743">
    <property type="component" value="Unassembled WGS sequence"/>
</dbReference>
<dbReference type="Gene3D" id="6.10.140.250">
    <property type="match status" value="1"/>
</dbReference>
<dbReference type="PANTHER" id="PTHR12800:SF4">
    <property type="entry name" value="HSP90 CO-CHAPERONE CDC37"/>
    <property type="match status" value="1"/>
</dbReference>
<evidence type="ECO:0000256" key="4">
    <source>
        <dbReference type="ARBA" id="ARBA00023186"/>
    </source>
</evidence>
<dbReference type="SUPFAM" id="SSF101391">
    <property type="entry name" value="Hsp90 co-chaperone CDC37"/>
    <property type="match status" value="1"/>
</dbReference>
<evidence type="ECO:0000259" key="9">
    <source>
        <dbReference type="SMART" id="SM01070"/>
    </source>
</evidence>
<dbReference type="Pfam" id="PF08564">
    <property type="entry name" value="CDC37_C"/>
    <property type="match status" value="1"/>
</dbReference>
<evidence type="ECO:0000256" key="7">
    <source>
        <dbReference type="SAM" id="MobiDB-lite"/>
    </source>
</evidence>
<dbReference type="InParanoid" id="A0A0D2VVD2"/>
<accession>A0A0D2VVD2</accession>
<dbReference type="GO" id="GO:0051082">
    <property type="term" value="F:unfolded protein binding"/>
    <property type="evidence" value="ECO:0007669"/>
    <property type="project" value="TreeGrafter"/>
</dbReference>
<dbReference type="GO" id="GO:0050821">
    <property type="term" value="P:protein stabilization"/>
    <property type="evidence" value="ECO:0007669"/>
    <property type="project" value="TreeGrafter"/>
</dbReference>
<proteinExistence type="inferred from homology"/>
<sequence>MAKKGGIDYSKWDHIEISDDEDETHPNIDNASLFRWRHQARVEREAEEKREREALKHNIDESAKQRQVLQAAAAHAKTLNAPEDAAKKIDAALTEAQKQEEEFRRKEAELERMEREHPKWNVDNISKPGFNKTVVNKGAAATPASSSKSDEEEAQDLRSFIKKNEARIKKYAMYSKLDETHMYLGENLDLVCEDAANYLVIWCLELEMEGKHDLMKRVAHQTILMQYMLQLAKSLNNDPRANVNRFFNKFRVADQPYLDAFQDEWTSFVKRVQDRAKVKIAEAEAEQEAIERQSRLGPGGLDPFEVLETLPAPLREAFESRDMAKLHAALAAMPLEEAKYHVKRCEDSGLWVPSKNTEADEAGAAEDDGAGVEEEGSDEEHYEKVPE</sequence>
<dbReference type="STRING" id="595528.A0A0D2VVD2"/>
<dbReference type="PANTHER" id="PTHR12800">
    <property type="entry name" value="CDC37-RELATED"/>
    <property type="match status" value="1"/>
</dbReference>
<evidence type="ECO:0000256" key="2">
    <source>
        <dbReference type="ARBA" id="ARBA00006222"/>
    </source>
</evidence>
<feature type="compositionally biased region" description="Acidic residues" evidence="7">
    <location>
        <begin position="359"/>
        <end position="378"/>
    </location>
</feature>
<evidence type="ECO:0000313" key="11">
    <source>
        <dbReference type="EMBL" id="KJE95427.1"/>
    </source>
</evidence>
<dbReference type="FunCoup" id="A0A0D2VVD2">
    <property type="interactions" value="386"/>
</dbReference>
<dbReference type="GO" id="GO:0006457">
    <property type="term" value="P:protein folding"/>
    <property type="evidence" value="ECO:0007669"/>
    <property type="project" value="TreeGrafter"/>
</dbReference>
<protein>
    <recommendedName>
        <fullName evidence="5">Hsp90 chaperone protein kinase-targeting subunit</fullName>
    </recommendedName>
</protein>
<evidence type="ECO:0000259" key="10">
    <source>
        <dbReference type="SMART" id="SM01071"/>
    </source>
</evidence>